<keyword evidence="3" id="KW-1185">Reference proteome</keyword>
<feature type="transmembrane region" description="Helical" evidence="1">
    <location>
        <begin position="96"/>
        <end position="113"/>
    </location>
</feature>
<evidence type="ECO:0000313" key="3">
    <source>
        <dbReference type="Proteomes" id="UP000516361"/>
    </source>
</evidence>
<feature type="transmembrane region" description="Helical" evidence="1">
    <location>
        <begin position="6"/>
        <end position="39"/>
    </location>
</feature>
<evidence type="ECO:0000256" key="1">
    <source>
        <dbReference type="SAM" id="Phobius"/>
    </source>
</evidence>
<evidence type="ECO:0000313" key="2">
    <source>
        <dbReference type="EMBL" id="BBE31628.1"/>
    </source>
</evidence>
<gene>
    <name evidence="2" type="ORF">OSSY52_17690</name>
</gene>
<reference evidence="2 3" key="1">
    <citation type="submission" date="2018-06" db="EMBL/GenBank/DDBJ databases">
        <title>Genome sequencing of Oceanotoga sp. sy52.</title>
        <authorList>
            <person name="Mori K."/>
        </authorList>
    </citation>
    <scope>NUCLEOTIDE SEQUENCE [LARGE SCALE GENOMIC DNA]</scope>
    <source>
        <strain evidence="3">sy52</strain>
    </source>
</reference>
<keyword evidence="1" id="KW-1133">Transmembrane helix</keyword>
<feature type="transmembrane region" description="Helical" evidence="1">
    <location>
        <begin position="48"/>
        <end position="65"/>
    </location>
</feature>
<name>A0A7G1G4Z7_9BACT</name>
<organism evidence="2 3">
    <name type="scientific">Tepiditoga spiralis</name>
    <dbReference type="NCBI Taxonomy" id="2108365"/>
    <lineage>
        <taxon>Bacteria</taxon>
        <taxon>Thermotogati</taxon>
        <taxon>Thermotogota</taxon>
        <taxon>Thermotogae</taxon>
        <taxon>Petrotogales</taxon>
        <taxon>Petrotogaceae</taxon>
        <taxon>Tepiditoga</taxon>
    </lineage>
</organism>
<dbReference type="EMBL" id="AP018712">
    <property type="protein sequence ID" value="BBE31628.1"/>
    <property type="molecule type" value="Genomic_DNA"/>
</dbReference>
<dbReference type="Proteomes" id="UP000516361">
    <property type="component" value="Chromosome"/>
</dbReference>
<proteinExistence type="predicted"/>
<dbReference type="KEGG" id="ocy:OSSY52_17690"/>
<dbReference type="RefSeq" id="WP_190614285.1">
    <property type="nucleotide sequence ID" value="NZ_AP018712.1"/>
</dbReference>
<keyword evidence="1" id="KW-0812">Transmembrane</keyword>
<sequence>MMYQIVFLIINSIGGFFVVNKLFWIIGIGVNILTGLLVYKNKIEEKTIGMFLFTSILISFFGFFRGFDMNYFYALMNVSSLLITFFKLLNKKVFSLLSWTLNGIALGYFLAQARDQKTGIIIGLIIIALGVKDTYSKKAKDILNP</sequence>
<dbReference type="AlphaFoldDB" id="A0A7G1G4Z7"/>
<protein>
    <submittedName>
        <fullName evidence="2">Uncharacterized protein</fullName>
    </submittedName>
</protein>
<dbReference type="InParanoid" id="A0A7G1G4Z7"/>
<accession>A0A7G1G4Z7</accession>
<feature type="transmembrane region" description="Helical" evidence="1">
    <location>
        <begin position="71"/>
        <end position="89"/>
    </location>
</feature>
<keyword evidence="1" id="KW-0472">Membrane</keyword>